<evidence type="ECO:0000256" key="7">
    <source>
        <dbReference type="SAM" id="MobiDB-lite"/>
    </source>
</evidence>
<feature type="region of interest" description="Disordered" evidence="7">
    <location>
        <begin position="346"/>
        <end position="397"/>
    </location>
</feature>
<gene>
    <name evidence="9" type="ORF">QEZ40_000512</name>
</gene>
<feature type="region of interest" description="Disordered" evidence="7">
    <location>
        <begin position="1"/>
        <end position="31"/>
    </location>
</feature>
<accession>A0ABT7GSA2</accession>
<feature type="region of interest" description="Disordered" evidence="7">
    <location>
        <begin position="152"/>
        <end position="175"/>
    </location>
</feature>
<keyword evidence="4" id="KW-0067">ATP-binding</keyword>
<feature type="domain" description="Zeta toxin" evidence="8">
    <location>
        <begin position="115"/>
        <end position="240"/>
    </location>
</feature>
<protein>
    <recommendedName>
        <fullName evidence="5">UDP-N-acetylglucosamine kinase</fullName>
        <ecNumber evidence="2">2.7.1.176</ecNumber>
    </recommendedName>
    <alternativeName>
        <fullName evidence="5">UDP-N-acetylglucosamine kinase</fullName>
    </alternativeName>
</protein>
<evidence type="ECO:0000313" key="9">
    <source>
        <dbReference type="EMBL" id="MDK9496169.1"/>
    </source>
</evidence>
<evidence type="ECO:0000259" key="8">
    <source>
        <dbReference type="Pfam" id="PF06414"/>
    </source>
</evidence>
<dbReference type="InterPro" id="IPR010488">
    <property type="entry name" value="Zeta_toxin_domain"/>
</dbReference>
<evidence type="ECO:0000256" key="2">
    <source>
        <dbReference type="ARBA" id="ARBA00011963"/>
    </source>
</evidence>
<keyword evidence="3" id="KW-0547">Nucleotide-binding</keyword>
<dbReference type="InterPro" id="IPR027417">
    <property type="entry name" value="P-loop_NTPase"/>
</dbReference>
<organism evidence="9 10">
    <name type="scientific">Streptomyces katrae</name>
    <dbReference type="NCBI Taxonomy" id="68223"/>
    <lineage>
        <taxon>Bacteria</taxon>
        <taxon>Bacillati</taxon>
        <taxon>Actinomycetota</taxon>
        <taxon>Actinomycetes</taxon>
        <taxon>Kitasatosporales</taxon>
        <taxon>Streptomycetaceae</taxon>
        <taxon>Streptomyces</taxon>
    </lineage>
</organism>
<evidence type="ECO:0000256" key="5">
    <source>
        <dbReference type="ARBA" id="ARBA00032897"/>
    </source>
</evidence>
<comment type="catalytic activity">
    <reaction evidence="6">
        <text>UDP-N-acetyl-alpha-D-glucosamine + ATP = UDP-N-acetyl-alpha-D-glucosamine 3'-phosphate + ADP + H(+)</text>
        <dbReference type="Rhea" id="RHEA:32671"/>
        <dbReference type="ChEBI" id="CHEBI:15378"/>
        <dbReference type="ChEBI" id="CHEBI:30616"/>
        <dbReference type="ChEBI" id="CHEBI:57705"/>
        <dbReference type="ChEBI" id="CHEBI:64353"/>
        <dbReference type="ChEBI" id="CHEBI:456216"/>
        <dbReference type="EC" id="2.7.1.176"/>
    </reaction>
</comment>
<reference evidence="9 10" key="1">
    <citation type="submission" date="2023-05" db="EMBL/GenBank/DDBJ databases">
        <title>Sequencing and Assembly of Streptomyces sp. NP73.</title>
        <authorList>
            <person name="Konwar A.N."/>
            <person name="Saikia K."/>
            <person name="Thakur D."/>
        </authorList>
    </citation>
    <scope>NUCLEOTIDE SEQUENCE [LARGE SCALE GENOMIC DNA]</scope>
    <source>
        <strain evidence="9 10">NP73</strain>
    </source>
</reference>
<dbReference type="EC" id="2.7.1.176" evidence="2"/>
<dbReference type="EMBL" id="JASITI010000010">
    <property type="protein sequence ID" value="MDK9496169.1"/>
    <property type="molecule type" value="Genomic_DNA"/>
</dbReference>
<name>A0ABT7GSA2_9ACTN</name>
<evidence type="ECO:0000256" key="6">
    <source>
        <dbReference type="ARBA" id="ARBA00048178"/>
    </source>
</evidence>
<dbReference type="Gene3D" id="3.40.50.300">
    <property type="entry name" value="P-loop containing nucleotide triphosphate hydrolases"/>
    <property type="match status" value="1"/>
</dbReference>
<comment type="caution">
    <text evidence="9">The sequence shown here is derived from an EMBL/GenBank/DDBJ whole genome shotgun (WGS) entry which is preliminary data.</text>
</comment>
<proteinExistence type="inferred from homology"/>
<keyword evidence="10" id="KW-1185">Reference proteome</keyword>
<dbReference type="RefSeq" id="WP_285341716.1">
    <property type="nucleotide sequence ID" value="NZ_JASITI010000010.1"/>
</dbReference>
<dbReference type="Pfam" id="PF06414">
    <property type="entry name" value="Zeta_toxin"/>
    <property type="match status" value="1"/>
</dbReference>
<sequence length="411" mass="45142">MSSPTTARGTGPQPRPRRYARSGYDPGAPPRTRFFRRNLIRAEVLVHDERLPADRRLAVSRDAERAAAAAEPVRRIAHPLPGPPGTGYHRLSRDQHRWTFDELIAPTFLRKATFRPDPLVVYLVGEPGARQLEARRMLRRAMRPRTVVVDPDLLRGHHPDHSQLVNDTPRTAGDLVRPDAEDWQAEAEAYVRERRGDLLIEADFTSAADFALSAGRFARAGYRIEVVALAARAADSRQRTPVGHARALELDVVTALPTPAAHAQACEMTADIVAAAAADPCVGAVRVIDSDHRALGRDRWATWALAAARRLPYTAGEAARFHSVQRALHQVLPRLRKEIVGITAQAQPLMPTAGQARSVEHQSSPDRRSPSRRERGSRRGAGPDGQPLAVGQIGPRPELPAKALVGIHLAR</sequence>
<evidence type="ECO:0000256" key="4">
    <source>
        <dbReference type="ARBA" id="ARBA00022840"/>
    </source>
</evidence>
<dbReference type="Proteomes" id="UP001223390">
    <property type="component" value="Unassembled WGS sequence"/>
</dbReference>
<comment type="similarity">
    <text evidence="1">Belongs to the zeta toxin family.</text>
</comment>
<feature type="compositionally biased region" description="Basic and acidic residues" evidence="7">
    <location>
        <begin position="358"/>
        <end position="374"/>
    </location>
</feature>
<evidence type="ECO:0000313" key="10">
    <source>
        <dbReference type="Proteomes" id="UP001223390"/>
    </source>
</evidence>
<evidence type="ECO:0000256" key="3">
    <source>
        <dbReference type="ARBA" id="ARBA00022741"/>
    </source>
</evidence>
<evidence type="ECO:0000256" key="1">
    <source>
        <dbReference type="ARBA" id="ARBA00009104"/>
    </source>
</evidence>
<feature type="compositionally biased region" description="Basic and acidic residues" evidence="7">
    <location>
        <begin position="152"/>
        <end position="161"/>
    </location>
</feature>